<dbReference type="InterPro" id="IPR025836">
    <property type="entry name" value="Zn_knuckle_CX2CX4HX4C"/>
</dbReference>
<dbReference type="Proteomes" id="UP001457282">
    <property type="component" value="Unassembled WGS sequence"/>
</dbReference>
<dbReference type="InterPro" id="IPR040256">
    <property type="entry name" value="At4g02000-like"/>
</dbReference>
<sequence>MASQSNQPGEIPFEDDEVIEAMSVEFDHSLDFLDLEKGIHLLGILIADEEPGMGAVKSTLVEPIRATYCVHAHGIPSNQITVSSGRKHGALLGSVLEVEDPLIVGNRGFLRLCIDLDAKKPLPTSCRLPTSLTTWKIRLQFENLKNFCYHCGRLGHMEMACKFQINPLLVSLGVVYDHNLVVEPVHKTFSTTPSFPIEFPYVPAKRDRFARRKLVGTGGDGEPLVSGGIGGIAPHNFSNRCSSLGGTLPMENVCTTPSNGNVYNTLGVPVDVGNNSLIPT</sequence>
<evidence type="ECO:0000256" key="1">
    <source>
        <dbReference type="PROSITE-ProRule" id="PRU00047"/>
    </source>
</evidence>
<protein>
    <recommendedName>
        <fullName evidence="2">CCHC-type domain-containing protein</fullName>
    </recommendedName>
</protein>
<dbReference type="GO" id="GO:0003676">
    <property type="term" value="F:nucleic acid binding"/>
    <property type="evidence" value="ECO:0007669"/>
    <property type="project" value="InterPro"/>
</dbReference>
<name>A0AAW1YQK8_RUBAR</name>
<keyword evidence="4" id="KW-1185">Reference proteome</keyword>
<reference evidence="3 4" key="1">
    <citation type="journal article" date="2023" name="G3 (Bethesda)">
        <title>A chromosome-length genome assembly and annotation of blackberry (Rubus argutus, cv. 'Hillquist').</title>
        <authorList>
            <person name="Bruna T."/>
            <person name="Aryal R."/>
            <person name="Dudchenko O."/>
            <person name="Sargent D.J."/>
            <person name="Mead D."/>
            <person name="Buti M."/>
            <person name="Cavallini A."/>
            <person name="Hytonen T."/>
            <person name="Andres J."/>
            <person name="Pham M."/>
            <person name="Weisz D."/>
            <person name="Mascagni F."/>
            <person name="Usai G."/>
            <person name="Natali L."/>
            <person name="Bassil N."/>
            <person name="Fernandez G.E."/>
            <person name="Lomsadze A."/>
            <person name="Armour M."/>
            <person name="Olukolu B."/>
            <person name="Poorten T."/>
            <person name="Britton C."/>
            <person name="Davik J."/>
            <person name="Ashrafi H."/>
            <person name="Aiden E.L."/>
            <person name="Borodovsky M."/>
            <person name="Worthington M."/>
        </authorList>
    </citation>
    <scope>NUCLEOTIDE SEQUENCE [LARGE SCALE GENOMIC DNA]</scope>
    <source>
        <strain evidence="3">PI 553951</strain>
    </source>
</reference>
<keyword evidence="1" id="KW-0479">Metal-binding</keyword>
<dbReference type="InterPro" id="IPR001878">
    <property type="entry name" value="Znf_CCHC"/>
</dbReference>
<keyword evidence="1" id="KW-0863">Zinc-finger</keyword>
<dbReference type="PANTHER" id="PTHR31286">
    <property type="entry name" value="GLYCINE-RICH CELL WALL STRUCTURAL PROTEIN 1.8-LIKE"/>
    <property type="match status" value="1"/>
</dbReference>
<comment type="caution">
    <text evidence="3">The sequence shown here is derived from an EMBL/GenBank/DDBJ whole genome shotgun (WGS) entry which is preliminary data.</text>
</comment>
<evidence type="ECO:0000259" key="2">
    <source>
        <dbReference type="PROSITE" id="PS50158"/>
    </source>
</evidence>
<dbReference type="Pfam" id="PF14392">
    <property type="entry name" value="zf-CCHC_4"/>
    <property type="match status" value="1"/>
</dbReference>
<dbReference type="EMBL" id="JBEDUW010000001">
    <property type="protein sequence ID" value="KAK9950809.1"/>
    <property type="molecule type" value="Genomic_DNA"/>
</dbReference>
<keyword evidence="1" id="KW-0862">Zinc</keyword>
<evidence type="ECO:0000313" key="3">
    <source>
        <dbReference type="EMBL" id="KAK9950809.1"/>
    </source>
</evidence>
<dbReference type="PANTHER" id="PTHR31286:SF178">
    <property type="entry name" value="DUF4283 DOMAIN-CONTAINING PROTEIN"/>
    <property type="match status" value="1"/>
</dbReference>
<accession>A0AAW1YQK8</accession>
<evidence type="ECO:0000313" key="4">
    <source>
        <dbReference type="Proteomes" id="UP001457282"/>
    </source>
</evidence>
<dbReference type="GO" id="GO:0008270">
    <property type="term" value="F:zinc ion binding"/>
    <property type="evidence" value="ECO:0007669"/>
    <property type="project" value="UniProtKB-KW"/>
</dbReference>
<dbReference type="AlphaFoldDB" id="A0AAW1YQK8"/>
<gene>
    <name evidence="3" type="ORF">M0R45_006277</name>
</gene>
<proteinExistence type="predicted"/>
<feature type="domain" description="CCHC-type" evidence="2">
    <location>
        <begin position="148"/>
        <end position="162"/>
    </location>
</feature>
<organism evidence="3 4">
    <name type="scientific">Rubus argutus</name>
    <name type="common">Southern blackberry</name>
    <dbReference type="NCBI Taxonomy" id="59490"/>
    <lineage>
        <taxon>Eukaryota</taxon>
        <taxon>Viridiplantae</taxon>
        <taxon>Streptophyta</taxon>
        <taxon>Embryophyta</taxon>
        <taxon>Tracheophyta</taxon>
        <taxon>Spermatophyta</taxon>
        <taxon>Magnoliopsida</taxon>
        <taxon>eudicotyledons</taxon>
        <taxon>Gunneridae</taxon>
        <taxon>Pentapetalae</taxon>
        <taxon>rosids</taxon>
        <taxon>fabids</taxon>
        <taxon>Rosales</taxon>
        <taxon>Rosaceae</taxon>
        <taxon>Rosoideae</taxon>
        <taxon>Rosoideae incertae sedis</taxon>
        <taxon>Rubus</taxon>
    </lineage>
</organism>
<dbReference type="PROSITE" id="PS50158">
    <property type="entry name" value="ZF_CCHC"/>
    <property type="match status" value="1"/>
</dbReference>